<keyword evidence="1" id="KW-1133">Transmembrane helix</keyword>
<keyword evidence="1" id="KW-0812">Transmembrane</keyword>
<dbReference type="EMBL" id="JAVFWL010000005">
    <property type="protein sequence ID" value="KAK6753510.1"/>
    <property type="molecule type" value="Genomic_DNA"/>
</dbReference>
<organism evidence="2 3">
    <name type="scientific">Necator americanus</name>
    <name type="common">Human hookworm</name>
    <dbReference type="NCBI Taxonomy" id="51031"/>
    <lineage>
        <taxon>Eukaryota</taxon>
        <taxon>Metazoa</taxon>
        <taxon>Ecdysozoa</taxon>
        <taxon>Nematoda</taxon>
        <taxon>Chromadorea</taxon>
        <taxon>Rhabditida</taxon>
        <taxon>Rhabditina</taxon>
        <taxon>Rhabditomorpha</taxon>
        <taxon>Strongyloidea</taxon>
        <taxon>Ancylostomatidae</taxon>
        <taxon>Bunostominae</taxon>
        <taxon>Necator</taxon>
    </lineage>
</organism>
<evidence type="ECO:0000256" key="1">
    <source>
        <dbReference type="SAM" id="Phobius"/>
    </source>
</evidence>
<keyword evidence="1" id="KW-0472">Membrane</keyword>
<keyword evidence="3" id="KW-1185">Reference proteome</keyword>
<evidence type="ECO:0000313" key="3">
    <source>
        <dbReference type="Proteomes" id="UP001303046"/>
    </source>
</evidence>
<accession>A0ABR1DU25</accession>
<reference evidence="2 3" key="1">
    <citation type="submission" date="2023-08" db="EMBL/GenBank/DDBJ databases">
        <title>A Necator americanus chromosomal reference genome.</title>
        <authorList>
            <person name="Ilik V."/>
            <person name="Petrzelkova K.J."/>
            <person name="Pardy F."/>
            <person name="Fuh T."/>
            <person name="Niatou-Singa F.S."/>
            <person name="Gouil Q."/>
            <person name="Baker L."/>
            <person name="Ritchie M.E."/>
            <person name="Jex A.R."/>
            <person name="Gazzola D."/>
            <person name="Li H."/>
            <person name="Toshio Fujiwara R."/>
            <person name="Zhan B."/>
            <person name="Aroian R.V."/>
            <person name="Pafco B."/>
            <person name="Schwarz E.M."/>
        </authorList>
    </citation>
    <scope>NUCLEOTIDE SEQUENCE [LARGE SCALE GENOMIC DNA]</scope>
    <source>
        <strain evidence="2 3">Aroian</strain>
        <tissue evidence="2">Whole animal</tissue>
    </source>
</reference>
<protein>
    <submittedName>
        <fullName evidence="2">Uncharacterized protein</fullName>
    </submittedName>
</protein>
<gene>
    <name evidence="2" type="primary">Necator_chrV.g17642</name>
    <name evidence="2" type="ORF">RB195_012852</name>
</gene>
<sequence>MSLPSGASAKAGVLTRIELGCHFMPTSTQFHCNGSFRTSKWLAKKWLRKKKTIFSSPCKGKGTTDNPGAFVSFYLAFYFCLLLVCLRGF</sequence>
<name>A0ABR1DU25_NECAM</name>
<proteinExistence type="predicted"/>
<evidence type="ECO:0000313" key="2">
    <source>
        <dbReference type="EMBL" id="KAK6753510.1"/>
    </source>
</evidence>
<comment type="caution">
    <text evidence="2">The sequence shown here is derived from an EMBL/GenBank/DDBJ whole genome shotgun (WGS) entry which is preliminary data.</text>
</comment>
<dbReference type="Proteomes" id="UP001303046">
    <property type="component" value="Unassembled WGS sequence"/>
</dbReference>
<feature type="transmembrane region" description="Helical" evidence="1">
    <location>
        <begin position="69"/>
        <end position="86"/>
    </location>
</feature>